<organism evidence="1">
    <name type="scientific">marine sediment metagenome</name>
    <dbReference type="NCBI Taxonomy" id="412755"/>
    <lineage>
        <taxon>unclassified sequences</taxon>
        <taxon>metagenomes</taxon>
        <taxon>ecological metagenomes</taxon>
    </lineage>
</organism>
<comment type="caution">
    <text evidence="1">The sequence shown here is derived from an EMBL/GenBank/DDBJ whole genome shotgun (WGS) entry which is preliminary data.</text>
</comment>
<protein>
    <submittedName>
        <fullName evidence="1">Uncharacterized protein</fullName>
    </submittedName>
</protein>
<accession>A0A0F9UF01</accession>
<name>A0A0F9UF01_9ZZZZ</name>
<dbReference type="AlphaFoldDB" id="A0A0F9UF01"/>
<proteinExistence type="predicted"/>
<sequence>MPQNTPPPEVQDFHLFDVNGIKQHLLQLSGKIRAVFFPQGFWDTRPTPQDITTVPPTVTLPPNPPNSRLRAFVVDRLLQIMDDTGATGRALGELLGADANGILRAIPPGPSGSLLLRDDSAVSGVSWQQLLAITEIPGQHQFGSVIDYTQEGPAPVVSEVQYTKVFLTQGISINSMSIFRTTGGSAARFINLGLYDQASPMDPNGQPRNRLAETGATATTGTDSFISPALIGAPIAIPATGFYWLAFITDTLTPLRVSCTLGIYPANFLPVFREASAATTLPTTASSLTQPASTLMFAAALE</sequence>
<gene>
    <name evidence="1" type="ORF">LCGC14_0273540</name>
</gene>
<reference evidence="1" key="1">
    <citation type="journal article" date="2015" name="Nature">
        <title>Complex archaea that bridge the gap between prokaryotes and eukaryotes.</title>
        <authorList>
            <person name="Spang A."/>
            <person name="Saw J.H."/>
            <person name="Jorgensen S.L."/>
            <person name="Zaremba-Niedzwiedzka K."/>
            <person name="Martijn J."/>
            <person name="Lind A.E."/>
            <person name="van Eijk R."/>
            <person name="Schleper C."/>
            <person name="Guy L."/>
            <person name="Ettema T.J."/>
        </authorList>
    </citation>
    <scope>NUCLEOTIDE SEQUENCE</scope>
</reference>
<evidence type="ECO:0000313" key="1">
    <source>
        <dbReference type="EMBL" id="KKN85942.1"/>
    </source>
</evidence>
<dbReference type="EMBL" id="LAZR01000153">
    <property type="protein sequence ID" value="KKN85942.1"/>
    <property type="molecule type" value="Genomic_DNA"/>
</dbReference>